<dbReference type="RefSeq" id="WP_225945809.1">
    <property type="nucleotide sequence ID" value="NZ_JADBEB010000001.1"/>
</dbReference>
<dbReference type="SUPFAM" id="SSF53850">
    <property type="entry name" value="Periplasmic binding protein-like II"/>
    <property type="match status" value="1"/>
</dbReference>
<feature type="domain" description="HTH lysR-type" evidence="5">
    <location>
        <begin position="1"/>
        <end position="58"/>
    </location>
</feature>
<evidence type="ECO:0000256" key="2">
    <source>
        <dbReference type="ARBA" id="ARBA00023015"/>
    </source>
</evidence>
<name>A0A927R979_9ACTN</name>
<dbReference type="CDD" id="cd08414">
    <property type="entry name" value="PBP2_LTTR_aromatics_like"/>
    <property type="match status" value="1"/>
</dbReference>
<evidence type="ECO:0000256" key="4">
    <source>
        <dbReference type="ARBA" id="ARBA00023163"/>
    </source>
</evidence>
<keyword evidence="7" id="KW-1185">Reference proteome</keyword>
<dbReference type="GO" id="GO:0003700">
    <property type="term" value="F:DNA-binding transcription factor activity"/>
    <property type="evidence" value="ECO:0007669"/>
    <property type="project" value="InterPro"/>
</dbReference>
<dbReference type="GO" id="GO:0003677">
    <property type="term" value="F:DNA binding"/>
    <property type="evidence" value="ECO:0007669"/>
    <property type="project" value="UniProtKB-KW"/>
</dbReference>
<dbReference type="Gene3D" id="3.40.190.10">
    <property type="entry name" value="Periplasmic binding protein-like II"/>
    <property type="match status" value="2"/>
</dbReference>
<comment type="similarity">
    <text evidence="1">Belongs to the LysR transcriptional regulatory family.</text>
</comment>
<dbReference type="Pfam" id="PF03466">
    <property type="entry name" value="LysR_substrate"/>
    <property type="match status" value="1"/>
</dbReference>
<dbReference type="SUPFAM" id="SSF46785">
    <property type="entry name" value="Winged helix' DNA-binding domain"/>
    <property type="match status" value="1"/>
</dbReference>
<sequence>MELRDIEIFLALAEELHFGRTAERLRVTPSRVSHVIKKAERRIGGPLFERTSRTVRLTPLGKLLRDDLLPAHLQIQQAVDRAVAEARGITGTLRVGYSTPWCADLALQAAKLLRTRYPDCIVRTQEIQFNEPLGPLRRGELDLQISEFPVQIPGVTDGPVLLREPRALMVPADHPLARRDSVSMEDLAEVPLIRADGDFPKSLLDLHMPVRTPMGRPIPHGPSYTFWPETPALVAAGLGASIVAARAARYHNRPGIAFIPFQDGPTLDYGVLWPATGQTQLAMTFVDLLADLTETTTDDE</sequence>
<dbReference type="Gene3D" id="1.10.10.10">
    <property type="entry name" value="Winged helix-like DNA-binding domain superfamily/Winged helix DNA-binding domain"/>
    <property type="match status" value="1"/>
</dbReference>
<dbReference type="Pfam" id="PF00126">
    <property type="entry name" value="HTH_1"/>
    <property type="match status" value="1"/>
</dbReference>
<dbReference type="InterPro" id="IPR005119">
    <property type="entry name" value="LysR_subst-bd"/>
</dbReference>
<evidence type="ECO:0000313" key="6">
    <source>
        <dbReference type="EMBL" id="MBE1491159.1"/>
    </source>
</evidence>
<dbReference type="AlphaFoldDB" id="A0A927R979"/>
<gene>
    <name evidence="6" type="ORF">H4W31_006797</name>
</gene>
<dbReference type="PROSITE" id="PS50931">
    <property type="entry name" value="HTH_LYSR"/>
    <property type="match status" value="1"/>
</dbReference>
<evidence type="ECO:0000256" key="1">
    <source>
        <dbReference type="ARBA" id="ARBA00009437"/>
    </source>
</evidence>
<dbReference type="PANTHER" id="PTHR30346">
    <property type="entry name" value="TRANSCRIPTIONAL DUAL REGULATOR HCAR-RELATED"/>
    <property type="match status" value="1"/>
</dbReference>
<keyword evidence="2" id="KW-0805">Transcription regulation</keyword>
<reference evidence="6" key="1">
    <citation type="submission" date="2020-10" db="EMBL/GenBank/DDBJ databases">
        <title>Sequencing the genomes of 1000 actinobacteria strains.</title>
        <authorList>
            <person name="Klenk H.-P."/>
        </authorList>
    </citation>
    <scope>NUCLEOTIDE SEQUENCE</scope>
    <source>
        <strain evidence="6">DSM 46832</strain>
    </source>
</reference>
<keyword evidence="3 6" id="KW-0238">DNA-binding</keyword>
<dbReference type="InterPro" id="IPR000847">
    <property type="entry name" value="LysR_HTH_N"/>
</dbReference>
<dbReference type="GO" id="GO:0032993">
    <property type="term" value="C:protein-DNA complex"/>
    <property type="evidence" value="ECO:0007669"/>
    <property type="project" value="TreeGrafter"/>
</dbReference>
<organism evidence="6 7">
    <name type="scientific">Plantactinospora soyae</name>
    <dbReference type="NCBI Taxonomy" id="1544732"/>
    <lineage>
        <taxon>Bacteria</taxon>
        <taxon>Bacillati</taxon>
        <taxon>Actinomycetota</taxon>
        <taxon>Actinomycetes</taxon>
        <taxon>Micromonosporales</taxon>
        <taxon>Micromonosporaceae</taxon>
        <taxon>Plantactinospora</taxon>
    </lineage>
</organism>
<comment type="caution">
    <text evidence="6">The sequence shown here is derived from an EMBL/GenBank/DDBJ whole genome shotgun (WGS) entry which is preliminary data.</text>
</comment>
<dbReference type="Proteomes" id="UP000649753">
    <property type="component" value="Unassembled WGS sequence"/>
</dbReference>
<protein>
    <submittedName>
        <fullName evidence="6">DNA-binding transcriptional LysR family regulator</fullName>
    </submittedName>
</protein>
<dbReference type="InterPro" id="IPR036390">
    <property type="entry name" value="WH_DNA-bd_sf"/>
</dbReference>
<evidence type="ECO:0000313" key="7">
    <source>
        <dbReference type="Proteomes" id="UP000649753"/>
    </source>
</evidence>
<dbReference type="EMBL" id="JADBEB010000001">
    <property type="protein sequence ID" value="MBE1491159.1"/>
    <property type="molecule type" value="Genomic_DNA"/>
</dbReference>
<evidence type="ECO:0000259" key="5">
    <source>
        <dbReference type="PROSITE" id="PS50931"/>
    </source>
</evidence>
<dbReference type="PANTHER" id="PTHR30346:SF0">
    <property type="entry name" value="HCA OPERON TRANSCRIPTIONAL ACTIVATOR HCAR"/>
    <property type="match status" value="1"/>
</dbReference>
<dbReference type="InterPro" id="IPR036388">
    <property type="entry name" value="WH-like_DNA-bd_sf"/>
</dbReference>
<accession>A0A927R979</accession>
<keyword evidence="4" id="KW-0804">Transcription</keyword>
<proteinExistence type="inferred from homology"/>
<evidence type="ECO:0000256" key="3">
    <source>
        <dbReference type="ARBA" id="ARBA00023125"/>
    </source>
</evidence>